<proteinExistence type="inferred from homology"/>
<feature type="transmembrane region" description="Helical" evidence="7">
    <location>
        <begin position="157"/>
        <end position="180"/>
    </location>
</feature>
<dbReference type="KEGG" id="cfk:CFRA_10580"/>
<dbReference type="GO" id="GO:0005886">
    <property type="term" value="C:plasma membrane"/>
    <property type="evidence" value="ECO:0007669"/>
    <property type="project" value="UniProtKB-SubCell"/>
</dbReference>
<protein>
    <submittedName>
        <fullName evidence="9">Membrane protein</fullName>
    </submittedName>
</protein>
<feature type="transmembrane region" description="Helical" evidence="7">
    <location>
        <begin position="28"/>
        <end position="50"/>
    </location>
</feature>
<dbReference type="PANTHER" id="PTHR30353">
    <property type="entry name" value="INNER MEMBRANE PROTEIN DEDA-RELATED"/>
    <property type="match status" value="1"/>
</dbReference>
<feature type="domain" description="VTT" evidence="8">
    <location>
        <begin position="51"/>
        <end position="177"/>
    </location>
</feature>
<feature type="transmembrane region" description="Helical" evidence="7">
    <location>
        <begin position="192"/>
        <end position="210"/>
    </location>
</feature>
<name>A0A1L7CUW1_9CORY</name>
<keyword evidence="3 7" id="KW-1003">Cell membrane</keyword>
<comment type="subcellular location">
    <subcellularLocation>
        <location evidence="1 7">Cell membrane</location>
        <topology evidence="1 7">Multi-pass membrane protein</topology>
    </subcellularLocation>
</comment>
<evidence type="ECO:0000256" key="4">
    <source>
        <dbReference type="ARBA" id="ARBA00022692"/>
    </source>
</evidence>
<reference evidence="9 10" key="1">
    <citation type="submission" date="2014-08" db="EMBL/GenBank/DDBJ databases">
        <title>Complete genome sequence of Corynebacterium frankenforstense ST18(T) (=DSM 45800(T)), isolated from raw cow milk.</title>
        <authorList>
            <person name="Ruckert C."/>
            <person name="Albersmeier A."/>
            <person name="Winkler A."/>
            <person name="Lipski A."/>
            <person name="Kalinowski J."/>
        </authorList>
    </citation>
    <scope>NUCLEOTIDE SEQUENCE [LARGE SCALE GENOMIC DNA]</scope>
    <source>
        <strain evidence="9 10">ST18</strain>
    </source>
</reference>
<dbReference type="InterPro" id="IPR032818">
    <property type="entry name" value="DedA-like"/>
</dbReference>
<dbReference type="AlphaFoldDB" id="A0A1L7CUW1"/>
<gene>
    <name evidence="9" type="ORF">CFRA_10580</name>
</gene>
<evidence type="ECO:0000256" key="1">
    <source>
        <dbReference type="ARBA" id="ARBA00004651"/>
    </source>
</evidence>
<dbReference type="Proteomes" id="UP000185434">
    <property type="component" value="Chromosome"/>
</dbReference>
<keyword evidence="6 7" id="KW-0472">Membrane</keyword>
<keyword evidence="5 7" id="KW-1133">Transmembrane helix</keyword>
<evidence type="ECO:0000313" key="9">
    <source>
        <dbReference type="EMBL" id="APT89598.1"/>
    </source>
</evidence>
<sequence>MHDALVTTMALGPTWMDPMYLLSGSGPFGSLILPGISLIVFIESGLLFPLLPGDSLLFTGGMLAVQPDSFAPLWAVIVACMCAAFLGDQSGYWIGRKFGEALSGRPDGKIFKQAYLTQSHEFFAKHGPVTVIICRFVPIVRTYAPLVAGMSRMNYRVFLPFSVCGATLWGGGVTLLGAWLGHYDFIRENIEPIFLLIVFVSILPGIIGAAKKFLDARRAGSATVDAPEAPDAARAS</sequence>
<dbReference type="EMBL" id="CP009247">
    <property type="protein sequence ID" value="APT89598.1"/>
    <property type="molecule type" value="Genomic_DNA"/>
</dbReference>
<evidence type="ECO:0000256" key="7">
    <source>
        <dbReference type="RuleBase" id="RU367016"/>
    </source>
</evidence>
<organism evidence="9 10">
    <name type="scientific">Corynebacterium frankenforstense DSM 45800</name>
    <dbReference type="NCBI Taxonomy" id="1437875"/>
    <lineage>
        <taxon>Bacteria</taxon>
        <taxon>Bacillati</taxon>
        <taxon>Actinomycetota</taxon>
        <taxon>Actinomycetes</taxon>
        <taxon>Mycobacteriales</taxon>
        <taxon>Corynebacteriaceae</taxon>
        <taxon>Corynebacterium</taxon>
    </lineage>
</organism>
<keyword evidence="4 7" id="KW-0812">Transmembrane</keyword>
<comment type="similarity">
    <text evidence="2 7">Belongs to the DedA family.</text>
</comment>
<evidence type="ECO:0000256" key="6">
    <source>
        <dbReference type="ARBA" id="ARBA00023136"/>
    </source>
</evidence>
<feature type="transmembrane region" description="Helical" evidence="7">
    <location>
        <begin position="70"/>
        <end position="87"/>
    </location>
</feature>
<dbReference type="STRING" id="1437875.CFRA_10580"/>
<evidence type="ECO:0000259" key="8">
    <source>
        <dbReference type="Pfam" id="PF09335"/>
    </source>
</evidence>
<dbReference type="InterPro" id="IPR032816">
    <property type="entry name" value="VTT_dom"/>
</dbReference>
<evidence type="ECO:0000256" key="3">
    <source>
        <dbReference type="ARBA" id="ARBA00022475"/>
    </source>
</evidence>
<evidence type="ECO:0000256" key="5">
    <source>
        <dbReference type="ARBA" id="ARBA00022989"/>
    </source>
</evidence>
<dbReference type="PANTHER" id="PTHR30353:SF0">
    <property type="entry name" value="TRANSMEMBRANE PROTEIN"/>
    <property type="match status" value="1"/>
</dbReference>
<accession>A0A1L7CUW1</accession>
<evidence type="ECO:0000256" key="2">
    <source>
        <dbReference type="ARBA" id="ARBA00010792"/>
    </source>
</evidence>
<keyword evidence="10" id="KW-1185">Reference proteome</keyword>
<evidence type="ECO:0000313" key="10">
    <source>
        <dbReference type="Proteomes" id="UP000185434"/>
    </source>
</evidence>
<dbReference type="Pfam" id="PF09335">
    <property type="entry name" value="VTT_dom"/>
    <property type="match status" value="1"/>
</dbReference>
<dbReference type="RefSeq" id="WP_075664592.1">
    <property type="nucleotide sequence ID" value="NZ_CP009247.1"/>
</dbReference>